<dbReference type="RefSeq" id="WP_277443926.1">
    <property type="nucleotide sequence ID" value="NZ_JAKOAV010000016.1"/>
</dbReference>
<dbReference type="GO" id="GO:0008170">
    <property type="term" value="F:N-methyltransferase activity"/>
    <property type="evidence" value="ECO:0007669"/>
    <property type="project" value="InterPro"/>
</dbReference>
<keyword evidence="7" id="KW-1185">Reference proteome</keyword>
<dbReference type="EMBL" id="JAKOAV010000016">
    <property type="protein sequence ID" value="MDF9408591.1"/>
    <property type="molecule type" value="Genomic_DNA"/>
</dbReference>
<dbReference type="PROSITE" id="PS00092">
    <property type="entry name" value="N6_MTASE"/>
    <property type="match status" value="1"/>
</dbReference>
<evidence type="ECO:0000313" key="6">
    <source>
        <dbReference type="EMBL" id="MDF9408591.1"/>
    </source>
</evidence>
<dbReference type="AlphaFoldDB" id="A0A9X4JVM0"/>
<organism evidence="6 7">
    <name type="scientific">Pelotomaculum isophthalicicum JI</name>
    <dbReference type="NCBI Taxonomy" id="947010"/>
    <lineage>
        <taxon>Bacteria</taxon>
        <taxon>Bacillati</taxon>
        <taxon>Bacillota</taxon>
        <taxon>Clostridia</taxon>
        <taxon>Eubacteriales</taxon>
        <taxon>Desulfotomaculaceae</taxon>
        <taxon>Pelotomaculum</taxon>
    </lineage>
</organism>
<evidence type="ECO:0000256" key="2">
    <source>
        <dbReference type="ARBA" id="ARBA00022603"/>
    </source>
</evidence>
<proteinExistence type="inferred from homology"/>
<dbReference type="GO" id="GO:0009307">
    <property type="term" value="P:DNA restriction-modification system"/>
    <property type="evidence" value="ECO:0007669"/>
    <property type="project" value="UniProtKB-KW"/>
</dbReference>
<feature type="domain" description="DNA methylase N-4/N-6" evidence="5">
    <location>
        <begin position="87"/>
        <end position="171"/>
    </location>
</feature>
<evidence type="ECO:0000256" key="4">
    <source>
        <dbReference type="ARBA" id="ARBA00022747"/>
    </source>
</evidence>
<dbReference type="GO" id="GO:0003677">
    <property type="term" value="F:DNA binding"/>
    <property type="evidence" value="ECO:0007669"/>
    <property type="project" value="InterPro"/>
</dbReference>
<name>A0A9X4JVM0_9FIRM</name>
<dbReference type="SUPFAM" id="SSF53335">
    <property type="entry name" value="S-adenosyl-L-methionine-dependent methyltransferases"/>
    <property type="match status" value="2"/>
</dbReference>
<comment type="similarity">
    <text evidence="1">Belongs to the N(4)/N(6)-methyltransferase family.</text>
</comment>
<dbReference type="Gene3D" id="3.40.50.150">
    <property type="entry name" value="Vaccinia Virus protein VP39"/>
    <property type="match status" value="2"/>
</dbReference>
<dbReference type="InterPro" id="IPR029063">
    <property type="entry name" value="SAM-dependent_MTases_sf"/>
</dbReference>
<keyword evidence="3" id="KW-0808">Transferase</keyword>
<evidence type="ECO:0000256" key="3">
    <source>
        <dbReference type="ARBA" id="ARBA00022679"/>
    </source>
</evidence>
<sequence>MVFKDTKQITMLDHEQDTEDQPVTCLGMTFADDEARRAYFTEELRRRLPELRQMEGFPIGEDEDILALSDPPYYTACPNPFIPDFIKYWKEEKRKLYGEDQEEYHREPFAADVSEGKNDPIYNAHSYHTKVPHKAIMRYILHYTEPGDVVFDGFCGTGMTGVAAQLCGDQSVIASLGYKLTEDGYILDENKQTVSRFGCRHPVLNDLSPAATLIAAGYNLTADAKGFARHAKMLLDKFNSEYGWMYETRDPKTGAVCPVDFTVWTEVFNCPHCSGELEFWSLAYDEASGKFEDRLTCPHCSADISKRDLVRLTTTYYDNTVGSIRTRQVLRPVDIRYQHMGVKKSKKPDQDDNAVLERVEKLMEDIYYPTELMMFVPEGEEWGDDFRPTISRVHDFHLPRQLVAFSLLWQMTDDLPSEEMKRLWRFTLQSVLVSFTRRNRFLKNAYSQVNRALSGTLYMGSTVSEPSPTYVLTGKIKRFGNAIPKGGSPAVITTQSLASVLIPDNCVDYVFIDPPFGDNLPYAELNFLWEAWLRVFTNAGQDAIVSRKWKKDLAVYTNMMTSCLKQVYRILKPGRWVTVEFHNSKNAVWTAIQEALGRAGFIIADVSVLDKGMRTKKQLHARAVDKDLVISAYKPNGGLEQRFQLIAGTEEGVWDFVRTHLRRLPVFIVKDGTGQVIAERQQVLLFDRMVAFHVQRGVTVPLSAGEFYQGLAQRFPERDGMYFLMDQVVEYERLRVASREIIQPEFFVSDESSAIQWLKEQLARKPQTFRELQPQFMRETQGGWHKYEKPLELSVLLEQNFLRYDGSDELPSQIHSYLSTNFKDLRKLAKDDETLRSRGKDRWYVPDPNKQADLEKLREKSLLREFASYIEEIKKSKRKLKLFRTEAIRAGFRKAWGDNDYQTIVEIGRRLPESVLQEDDKLLMYYDNAQIRLGM</sequence>
<accession>A0A9X4JVM0</accession>
<dbReference type="Pfam" id="PF01555">
    <property type="entry name" value="N6_N4_Mtase"/>
    <property type="match status" value="1"/>
</dbReference>
<evidence type="ECO:0000256" key="1">
    <source>
        <dbReference type="ARBA" id="ARBA00006594"/>
    </source>
</evidence>
<keyword evidence="2" id="KW-0489">Methyltransferase</keyword>
<evidence type="ECO:0000259" key="5">
    <source>
        <dbReference type="Pfam" id="PF01555"/>
    </source>
</evidence>
<dbReference type="GO" id="GO:0032259">
    <property type="term" value="P:methylation"/>
    <property type="evidence" value="ECO:0007669"/>
    <property type="project" value="UniProtKB-KW"/>
</dbReference>
<dbReference type="InterPro" id="IPR002052">
    <property type="entry name" value="DNA_methylase_N6_adenine_CS"/>
</dbReference>
<comment type="caution">
    <text evidence="6">The sequence shown here is derived from an EMBL/GenBank/DDBJ whole genome shotgun (WGS) entry which is preliminary data.</text>
</comment>
<dbReference type="Proteomes" id="UP001154312">
    <property type="component" value="Unassembled WGS sequence"/>
</dbReference>
<gene>
    <name evidence="6" type="ORF">L7E55_09515</name>
</gene>
<keyword evidence="4" id="KW-0680">Restriction system</keyword>
<reference evidence="6" key="1">
    <citation type="submission" date="2022-02" db="EMBL/GenBank/DDBJ databases">
        <authorList>
            <person name="Leng L."/>
        </authorList>
    </citation>
    <scope>NUCLEOTIDE SEQUENCE</scope>
    <source>
        <strain evidence="6">JI</strain>
    </source>
</reference>
<protein>
    <submittedName>
        <fullName evidence="6">Site-specific DNA-methyltransferase</fullName>
    </submittedName>
</protein>
<evidence type="ECO:0000313" key="7">
    <source>
        <dbReference type="Proteomes" id="UP001154312"/>
    </source>
</evidence>
<dbReference type="InterPro" id="IPR002941">
    <property type="entry name" value="DNA_methylase_N4/N6"/>
</dbReference>